<dbReference type="InterPro" id="IPR003661">
    <property type="entry name" value="HisK_dim/P_dom"/>
</dbReference>
<dbReference type="InterPro" id="IPR050980">
    <property type="entry name" value="2C_sensor_his_kinase"/>
</dbReference>
<dbReference type="PROSITE" id="PS50109">
    <property type="entry name" value="HIS_KIN"/>
    <property type="match status" value="1"/>
</dbReference>
<dbReference type="SUPFAM" id="SSF55874">
    <property type="entry name" value="ATPase domain of HSP90 chaperone/DNA topoisomerase II/histidine kinase"/>
    <property type="match status" value="1"/>
</dbReference>
<evidence type="ECO:0000259" key="12">
    <source>
        <dbReference type="PROSITE" id="PS50885"/>
    </source>
</evidence>
<keyword evidence="7" id="KW-0547">Nucleotide-binding</keyword>
<evidence type="ECO:0000256" key="6">
    <source>
        <dbReference type="ARBA" id="ARBA00022679"/>
    </source>
</evidence>
<comment type="catalytic activity">
    <reaction evidence="1">
        <text>ATP + protein L-histidine = ADP + protein N-phospho-L-histidine.</text>
        <dbReference type="EC" id="2.7.13.3"/>
    </reaction>
</comment>
<feature type="transmembrane region" description="Helical" evidence="10">
    <location>
        <begin position="233"/>
        <end position="253"/>
    </location>
</feature>
<keyword evidence="10" id="KW-0812">Transmembrane</keyword>
<dbReference type="Pfam" id="PF02518">
    <property type="entry name" value="HATPase_c"/>
    <property type="match status" value="1"/>
</dbReference>
<dbReference type="GO" id="GO:0000155">
    <property type="term" value="F:phosphorelay sensor kinase activity"/>
    <property type="evidence" value="ECO:0007669"/>
    <property type="project" value="InterPro"/>
</dbReference>
<dbReference type="Proteomes" id="UP000288983">
    <property type="component" value="Unassembled WGS sequence"/>
</dbReference>
<feature type="domain" description="HAMP" evidence="12">
    <location>
        <begin position="254"/>
        <end position="306"/>
    </location>
</feature>
<organism evidence="13 14">
    <name type="scientific">Pseudomonas alkylphenolica</name>
    <dbReference type="NCBI Taxonomy" id="237609"/>
    <lineage>
        <taxon>Bacteria</taxon>
        <taxon>Pseudomonadati</taxon>
        <taxon>Pseudomonadota</taxon>
        <taxon>Gammaproteobacteria</taxon>
        <taxon>Pseudomonadales</taxon>
        <taxon>Pseudomonadaceae</taxon>
        <taxon>Pseudomonas</taxon>
    </lineage>
</organism>
<evidence type="ECO:0000256" key="1">
    <source>
        <dbReference type="ARBA" id="ARBA00000085"/>
    </source>
</evidence>
<dbReference type="Gene3D" id="6.10.340.10">
    <property type="match status" value="1"/>
</dbReference>
<evidence type="ECO:0000256" key="7">
    <source>
        <dbReference type="ARBA" id="ARBA00022741"/>
    </source>
</evidence>
<keyword evidence="9" id="KW-0067">ATP-binding</keyword>
<evidence type="ECO:0000313" key="14">
    <source>
        <dbReference type="Proteomes" id="UP000288983"/>
    </source>
</evidence>
<evidence type="ECO:0000256" key="9">
    <source>
        <dbReference type="ARBA" id="ARBA00022840"/>
    </source>
</evidence>
<dbReference type="Pfam" id="PF00672">
    <property type="entry name" value="HAMP"/>
    <property type="match status" value="1"/>
</dbReference>
<dbReference type="SMART" id="SM00387">
    <property type="entry name" value="HATPase_c"/>
    <property type="match status" value="1"/>
</dbReference>
<accession>A0A443ZRH7</accession>
<comment type="subcellular location">
    <subcellularLocation>
        <location evidence="2">Cell membrane</location>
        <topology evidence="2">Multi-pass membrane protein</topology>
    </subcellularLocation>
</comment>
<protein>
    <recommendedName>
        <fullName evidence="3">histidine kinase</fullName>
        <ecNumber evidence="3">2.7.13.3</ecNumber>
    </recommendedName>
</protein>
<keyword evidence="5" id="KW-0597">Phosphoprotein</keyword>
<dbReference type="PROSITE" id="PS50885">
    <property type="entry name" value="HAMP"/>
    <property type="match status" value="1"/>
</dbReference>
<proteinExistence type="predicted"/>
<dbReference type="PANTHER" id="PTHR44936:SF10">
    <property type="entry name" value="SENSOR PROTEIN RSTB"/>
    <property type="match status" value="1"/>
</dbReference>
<evidence type="ECO:0000256" key="5">
    <source>
        <dbReference type="ARBA" id="ARBA00022553"/>
    </source>
</evidence>
<dbReference type="PANTHER" id="PTHR44936">
    <property type="entry name" value="SENSOR PROTEIN CREC"/>
    <property type="match status" value="1"/>
</dbReference>
<dbReference type="SUPFAM" id="SSF47384">
    <property type="entry name" value="Homodimeric domain of signal transducing histidine kinase"/>
    <property type="match status" value="1"/>
</dbReference>
<name>A0A443ZRH7_9PSED</name>
<evidence type="ECO:0000256" key="10">
    <source>
        <dbReference type="SAM" id="Phobius"/>
    </source>
</evidence>
<keyword evidence="10" id="KW-0472">Membrane</keyword>
<dbReference type="GO" id="GO:0005524">
    <property type="term" value="F:ATP binding"/>
    <property type="evidence" value="ECO:0007669"/>
    <property type="project" value="UniProtKB-KW"/>
</dbReference>
<dbReference type="SUPFAM" id="SSF158472">
    <property type="entry name" value="HAMP domain-like"/>
    <property type="match status" value="1"/>
</dbReference>
<evidence type="ECO:0000313" key="13">
    <source>
        <dbReference type="EMBL" id="RWU21842.1"/>
    </source>
</evidence>
<evidence type="ECO:0000259" key="11">
    <source>
        <dbReference type="PROSITE" id="PS50109"/>
    </source>
</evidence>
<dbReference type="OrthoDB" id="9804645at2"/>
<dbReference type="EC" id="2.7.13.3" evidence="3"/>
<dbReference type="PRINTS" id="PR00344">
    <property type="entry name" value="BCTRLSENSOR"/>
</dbReference>
<dbReference type="EMBL" id="QJRG01000046">
    <property type="protein sequence ID" value="RWU21842.1"/>
    <property type="molecule type" value="Genomic_DNA"/>
</dbReference>
<dbReference type="SMART" id="SM00388">
    <property type="entry name" value="HisKA"/>
    <property type="match status" value="1"/>
</dbReference>
<dbReference type="InterPro" id="IPR004358">
    <property type="entry name" value="Sig_transdc_His_kin-like_C"/>
</dbReference>
<dbReference type="Gene3D" id="3.30.565.10">
    <property type="entry name" value="Histidine kinase-like ATPase, C-terminal domain"/>
    <property type="match status" value="1"/>
</dbReference>
<dbReference type="InterPro" id="IPR003660">
    <property type="entry name" value="HAMP_dom"/>
</dbReference>
<dbReference type="STRING" id="237609.PSAKL28_12510"/>
<gene>
    <name evidence="13" type="ORF">DM813_15160</name>
</gene>
<dbReference type="InterPro" id="IPR036097">
    <property type="entry name" value="HisK_dim/P_sf"/>
</dbReference>
<keyword evidence="6" id="KW-0808">Transferase</keyword>
<dbReference type="CDD" id="cd06225">
    <property type="entry name" value="HAMP"/>
    <property type="match status" value="1"/>
</dbReference>
<keyword evidence="10" id="KW-1133">Transmembrane helix</keyword>
<evidence type="ECO:0000256" key="2">
    <source>
        <dbReference type="ARBA" id="ARBA00004651"/>
    </source>
</evidence>
<dbReference type="CDD" id="cd00082">
    <property type="entry name" value="HisKA"/>
    <property type="match status" value="1"/>
</dbReference>
<keyword evidence="4" id="KW-1003">Cell membrane</keyword>
<reference evidence="13 14" key="1">
    <citation type="submission" date="2018-06" db="EMBL/GenBank/DDBJ databases">
        <title>Bacteria isolated from soil of Wuhan.</title>
        <authorList>
            <person name="Wei X."/>
            <person name="Chunhua H."/>
        </authorList>
    </citation>
    <scope>NUCLEOTIDE SEQUENCE [LARGE SCALE GENOMIC DNA]</scope>
    <source>
        <strain evidence="14">xwS2</strain>
    </source>
</reference>
<comment type="caution">
    <text evidence="13">The sequence shown here is derived from an EMBL/GenBank/DDBJ whole genome shotgun (WGS) entry which is preliminary data.</text>
</comment>
<dbReference type="InterPro" id="IPR003594">
    <property type="entry name" value="HATPase_dom"/>
</dbReference>
<feature type="domain" description="Histidine kinase" evidence="11">
    <location>
        <begin position="314"/>
        <end position="535"/>
    </location>
</feature>
<dbReference type="Gene3D" id="1.10.287.130">
    <property type="match status" value="1"/>
</dbReference>
<dbReference type="SMART" id="SM00304">
    <property type="entry name" value="HAMP"/>
    <property type="match status" value="1"/>
</dbReference>
<dbReference type="AlphaFoldDB" id="A0A443ZRH7"/>
<dbReference type="InterPro" id="IPR005467">
    <property type="entry name" value="His_kinase_dom"/>
</dbReference>
<evidence type="ECO:0000256" key="8">
    <source>
        <dbReference type="ARBA" id="ARBA00022777"/>
    </source>
</evidence>
<sequence>MNSIFLRIYGGMLAALVLVAVLGVLSMHLLNEVRAAQYRERLAHGTFTLMADNLVSMGSVERKRALLIWERLLGIPLELDSMAAVGLDGGQRSTLQRGQVLVEKTGPHAAKVMRQIGTEELLLVGEVQQISEQLARATIFLLADELVRYPIGEQPRRLAEIKKNKGFGFDLSLRRLDQTDMDEDQRRRVDEGDTVLALGKDGDSIRVYAGMVGTPWVLEIGPLYQMNPYPPELLALIAVLGLCLIGLIVYLLVRQLERRLSDLETAATRIAQGSLETRVVADDADSVGRLAAAFNGMAEHLQRSLTIQRELVRAVSHELRTPVARLRFGLEMIASARDDQAREKYLSGMDGDIQDLDKLVDEMLTYARLEQGAPALHFQRVDLDALLDQVIEELAPLRGDVKVVRGPCEVAEGAAPGQGPWVEAEPRYLHRALQNLVSNAMRHAESQVSLSYQIGLQRCRIDVDDDGPGVPESAWDRLFTPFTRLDDSRTRASGGHGLGLSIVRRIIYWHNGRASVGRSERLGGARFSLSWPRSQGQA</sequence>
<evidence type="ECO:0000256" key="4">
    <source>
        <dbReference type="ARBA" id="ARBA00022475"/>
    </source>
</evidence>
<dbReference type="Pfam" id="PF00512">
    <property type="entry name" value="HisKA"/>
    <property type="match status" value="1"/>
</dbReference>
<evidence type="ECO:0000256" key="3">
    <source>
        <dbReference type="ARBA" id="ARBA00012438"/>
    </source>
</evidence>
<dbReference type="RefSeq" id="WP_128324182.1">
    <property type="nucleotide sequence ID" value="NZ_QJRG01000046.1"/>
</dbReference>
<dbReference type="InterPro" id="IPR036890">
    <property type="entry name" value="HATPase_C_sf"/>
</dbReference>
<keyword evidence="8 13" id="KW-0418">Kinase</keyword>
<dbReference type="GO" id="GO:0005886">
    <property type="term" value="C:plasma membrane"/>
    <property type="evidence" value="ECO:0007669"/>
    <property type="project" value="UniProtKB-SubCell"/>
</dbReference>